<evidence type="ECO:0000256" key="1">
    <source>
        <dbReference type="ARBA" id="ARBA00022598"/>
    </source>
</evidence>
<sequence length="681" mass="73990">MPDAAKRVRKLRALLLSKYDEVWAQAEGLGWTCLEGEDVDDDTAGEQYHVCWSDTSVSDARVMNMGRMARVNHFPGMLDLVRKAGTARNLNKMREALGKEYSFFPRTFVLPADYTALKQEFGPKRGRKTFILKPSRGAQGAGISLTRSLSDIDPQANNIVQRYMAKPHLIDGYKYDMRLFVLLTSLSPLRIYIFREGLVRLCTQPYGLTGTGSNLQDLRMHLTNYAINKNADGFVQPTSAEDDCSSKRLVSSVLAKLGEERGSQPELWSEIQQLCVKTIISAQPHLLHTYRTCRQRAADDCGSTCFELLGFDVILDAKLKPYLLEVNHSPSFTCDSPLDEAVKSAVLRGTMEMVSFSREEKKLLKGAGRRLEPATRTRLAMARAEYESGHADRLGFDTIFPPACEELHARYRDHLKISADLYSSQSLAGSRRDTSKFAGTRMAQHAAPHPTFGLPQPLREEAKEARGAPTAEPADAAAASNICFGREGGRPKREGLRAARLRLAITCEESATMVAPSAATCSKEVQSNATATAAAPQPPRHFATACALSAVAQSAGRVHGASVLASRDRTRRSFARPPAAPRMGLAYRDLLLSDLAVDHGLLLSPWPSDAPSRVGPMGAVVAPLSAPAAISLSAVAPALGGKMAMGAAGARRRAPDRGGRSCDDTSLHSLSLLCAPSRVVL</sequence>
<protein>
    <submittedName>
        <fullName evidence="4">Uncharacterized protein</fullName>
    </submittedName>
</protein>
<dbReference type="Pfam" id="PF03133">
    <property type="entry name" value="TTL"/>
    <property type="match status" value="1"/>
</dbReference>
<name>A0A7S3TZK7_EMIHU</name>
<keyword evidence="1" id="KW-0436">Ligase</keyword>
<dbReference type="InterPro" id="IPR004344">
    <property type="entry name" value="TTL/TTLL_fam"/>
</dbReference>
<dbReference type="GO" id="GO:0005524">
    <property type="term" value="F:ATP binding"/>
    <property type="evidence" value="ECO:0007669"/>
    <property type="project" value="UniProtKB-KW"/>
</dbReference>
<keyword evidence="2" id="KW-0547">Nucleotide-binding</keyword>
<keyword evidence="3" id="KW-0067">ATP-binding</keyword>
<dbReference type="SUPFAM" id="SSF56059">
    <property type="entry name" value="Glutathione synthetase ATP-binding domain-like"/>
    <property type="match status" value="1"/>
</dbReference>
<evidence type="ECO:0000256" key="2">
    <source>
        <dbReference type="ARBA" id="ARBA00022741"/>
    </source>
</evidence>
<dbReference type="GO" id="GO:0015631">
    <property type="term" value="F:tubulin binding"/>
    <property type="evidence" value="ECO:0007669"/>
    <property type="project" value="TreeGrafter"/>
</dbReference>
<evidence type="ECO:0000313" key="4">
    <source>
        <dbReference type="EMBL" id="CAE0598771.1"/>
    </source>
</evidence>
<dbReference type="GO" id="GO:0036064">
    <property type="term" value="C:ciliary basal body"/>
    <property type="evidence" value="ECO:0007669"/>
    <property type="project" value="TreeGrafter"/>
</dbReference>
<dbReference type="EMBL" id="HBIR01060341">
    <property type="protein sequence ID" value="CAE0598771.1"/>
    <property type="molecule type" value="Transcribed_RNA"/>
</dbReference>
<dbReference type="PANTHER" id="PTHR12241">
    <property type="entry name" value="TUBULIN POLYGLUTAMYLASE"/>
    <property type="match status" value="1"/>
</dbReference>
<organism evidence="4">
    <name type="scientific">Emiliania huxleyi</name>
    <name type="common">Coccolithophore</name>
    <name type="synonym">Pontosphaera huxleyi</name>
    <dbReference type="NCBI Taxonomy" id="2903"/>
    <lineage>
        <taxon>Eukaryota</taxon>
        <taxon>Haptista</taxon>
        <taxon>Haptophyta</taxon>
        <taxon>Prymnesiophyceae</taxon>
        <taxon>Isochrysidales</taxon>
        <taxon>Noelaerhabdaceae</taxon>
        <taxon>Emiliania</taxon>
    </lineage>
</organism>
<dbReference type="AlphaFoldDB" id="A0A7S3TZK7"/>
<proteinExistence type="predicted"/>
<reference evidence="4" key="1">
    <citation type="submission" date="2021-01" db="EMBL/GenBank/DDBJ databases">
        <authorList>
            <person name="Corre E."/>
            <person name="Pelletier E."/>
            <person name="Niang G."/>
            <person name="Scheremetjew M."/>
            <person name="Finn R."/>
            <person name="Kale V."/>
            <person name="Holt S."/>
            <person name="Cochrane G."/>
            <person name="Meng A."/>
            <person name="Brown T."/>
            <person name="Cohen L."/>
        </authorList>
    </citation>
    <scope>NUCLEOTIDE SEQUENCE</scope>
    <source>
        <strain evidence="4">379</strain>
    </source>
</reference>
<evidence type="ECO:0000256" key="3">
    <source>
        <dbReference type="ARBA" id="ARBA00022840"/>
    </source>
</evidence>
<dbReference type="GO" id="GO:0070740">
    <property type="term" value="F:tubulin-glutamic acid ligase activity"/>
    <property type="evidence" value="ECO:0007669"/>
    <property type="project" value="TreeGrafter"/>
</dbReference>
<accession>A0A7S3TZK7</accession>
<gene>
    <name evidence="4" type="ORF">EHUX00137_LOCUS46902</name>
</gene>
<dbReference type="PROSITE" id="PS51221">
    <property type="entry name" value="TTL"/>
    <property type="match status" value="1"/>
</dbReference>
<dbReference type="Gene3D" id="3.30.470.20">
    <property type="entry name" value="ATP-grasp fold, B domain"/>
    <property type="match status" value="1"/>
</dbReference>
<dbReference type="GO" id="GO:0000226">
    <property type="term" value="P:microtubule cytoskeleton organization"/>
    <property type="evidence" value="ECO:0007669"/>
    <property type="project" value="TreeGrafter"/>
</dbReference>
<dbReference type="PANTHER" id="PTHR12241:SF147">
    <property type="entry name" value="TUBULIN POLYGLUTAMYLASE TTLL7"/>
    <property type="match status" value="1"/>
</dbReference>